<keyword evidence="1" id="KW-0175">Coiled coil</keyword>
<dbReference type="PANTHER" id="PTHR35889:SF3">
    <property type="entry name" value="F-BOX DOMAIN-CONTAINING PROTEIN"/>
    <property type="match status" value="1"/>
</dbReference>
<dbReference type="InterPro" id="IPR013320">
    <property type="entry name" value="ConA-like_dom_sf"/>
</dbReference>
<dbReference type="Gene3D" id="2.60.120.200">
    <property type="match status" value="1"/>
</dbReference>
<evidence type="ECO:0000259" key="3">
    <source>
        <dbReference type="Pfam" id="PF07587"/>
    </source>
</evidence>
<dbReference type="RefSeq" id="WP_154920488.1">
    <property type="nucleotide sequence ID" value="NZ_VUOE01000003.1"/>
</dbReference>
<gene>
    <name evidence="5" type="ORF">F0361_16595</name>
</gene>
<dbReference type="GO" id="GO:0005975">
    <property type="term" value="P:carbohydrate metabolic process"/>
    <property type="evidence" value="ECO:0007669"/>
    <property type="project" value="UniProtKB-ARBA"/>
</dbReference>
<dbReference type="PANTHER" id="PTHR35889">
    <property type="entry name" value="CYCLOINULO-OLIGOSACCHARIDE FRUCTANOTRANSFERASE-RELATED"/>
    <property type="match status" value="1"/>
</dbReference>
<proteinExistence type="predicted"/>
<dbReference type="InterPro" id="IPR022655">
    <property type="entry name" value="DUF1553"/>
</dbReference>
<name>A0A5B2TNX9_9FLAO</name>
<dbReference type="InterPro" id="IPR011444">
    <property type="entry name" value="DUF1549"/>
</dbReference>
<accession>A0A5B2TNX9</accession>
<dbReference type="PROSITE" id="PS51257">
    <property type="entry name" value="PROKAR_LIPOPROTEIN"/>
    <property type="match status" value="1"/>
</dbReference>
<evidence type="ECO:0000256" key="1">
    <source>
        <dbReference type="SAM" id="Coils"/>
    </source>
</evidence>
<dbReference type="SUPFAM" id="SSF49899">
    <property type="entry name" value="Concanavalin A-like lectins/glucanases"/>
    <property type="match status" value="1"/>
</dbReference>
<dbReference type="Proteomes" id="UP000323188">
    <property type="component" value="Unassembled WGS sequence"/>
</dbReference>
<reference evidence="5 6" key="1">
    <citation type="submission" date="2019-09" db="EMBL/GenBank/DDBJ databases">
        <authorList>
            <person name="Khan S.A."/>
            <person name="Jeon C.O."/>
            <person name="Chun B.H."/>
            <person name="Jeong S.E."/>
        </authorList>
    </citation>
    <scope>NUCLEOTIDE SEQUENCE [LARGE SCALE GENOMIC DNA]</scope>
    <source>
        <strain evidence="5 6">KCTC 42508</strain>
    </source>
</reference>
<evidence type="ECO:0000313" key="6">
    <source>
        <dbReference type="Proteomes" id="UP000323188"/>
    </source>
</evidence>
<evidence type="ECO:0000313" key="5">
    <source>
        <dbReference type="EMBL" id="KAA2215813.1"/>
    </source>
</evidence>
<feature type="domain" description="DUF1549" evidence="2">
    <location>
        <begin position="162"/>
        <end position="368"/>
    </location>
</feature>
<dbReference type="InterPro" id="IPR011429">
    <property type="entry name" value="Cyt_c_Planctomycete-type"/>
</dbReference>
<feature type="domain" description="Cytochrome C Planctomycete-type" evidence="4">
    <location>
        <begin position="51"/>
        <end position="112"/>
    </location>
</feature>
<feature type="domain" description="DUF1553" evidence="3">
    <location>
        <begin position="751"/>
        <end position="1011"/>
    </location>
</feature>
<dbReference type="Pfam" id="PF07587">
    <property type="entry name" value="PSD1"/>
    <property type="match status" value="1"/>
</dbReference>
<dbReference type="Pfam" id="PF07635">
    <property type="entry name" value="PSCyt1"/>
    <property type="match status" value="1"/>
</dbReference>
<dbReference type="EMBL" id="VUOE01000003">
    <property type="protein sequence ID" value="KAA2215813.1"/>
    <property type="molecule type" value="Genomic_DNA"/>
</dbReference>
<evidence type="ECO:0000259" key="2">
    <source>
        <dbReference type="Pfam" id="PF07583"/>
    </source>
</evidence>
<dbReference type="Pfam" id="PF13385">
    <property type="entry name" value="Laminin_G_3"/>
    <property type="match status" value="1"/>
</dbReference>
<dbReference type="AlphaFoldDB" id="A0A5B2TNX9"/>
<organism evidence="5 6">
    <name type="scientific">Maribacter flavus</name>
    <dbReference type="NCBI Taxonomy" id="1658664"/>
    <lineage>
        <taxon>Bacteria</taxon>
        <taxon>Pseudomonadati</taxon>
        <taxon>Bacteroidota</taxon>
        <taxon>Flavobacteriia</taxon>
        <taxon>Flavobacteriales</taxon>
        <taxon>Flavobacteriaceae</taxon>
        <taxon>Maribacter</taxon>
    </lineage>
</organism>
<dbReference type="GO" id="GO:0004553">
    <property type="term" value="F:hydrolase activity, hydrolyzing O-glycosyl compounds"/>
    <property type="evidence" value="ECO:0007669"/>
    <property type="project" value="UniProtKB-ARBA"/>
</dbReference>
<evidence type="ECO:0000259" key="4">
    <source>
        <dbReference type="Pfam" id="PF07635"/>
    </source>
</evidence>
<comment type="caution">
    <text evidence="5">The sequence shown here is derived from an EMBL/GenBank/DDBJ whole genome shotgun (WGS) entry which is preliminary data.</text>
</comment>
<sequence>MDFKYFGYFVLALLLSGCKYNLPEELEIAYTDLPEKIDFNYHVKPILSDRCYACHGPDENTRKGGLRLDIEESAFQILQSGNRAFVKGNPGDSECIQRILSDDPELQMPPPESNLSLTKREKALLIKWVEQGAQWKNHWAFLKPMKQAVPSRINEDWPYQNEIDGFVQAKLITKKFVPSPETEKEKLIRRVTMDLTGLPPTIGEIDAFLKDPSIDAYEKVVDRLLKTDAHAERLALDWMDLARYADSHGLHADGARLMWPWRDWVIKAFKDNMPYDQFVTWQLAGDLFPNPTREQKLATAFNRNHPMTAEGGAIEEEFRLNYVFDRTETVSTAFMGLTVACARCHDHKFDPISQKDYFQMSAFFNNVKELGMTGDDGNYGPMLPLPNKSTEAKLNDLQNEITEKEKELVLTKNELAQLEEYIKTLPDSFIETGKLNYYPLDKLSKSNKGHIADQNKDATTKEAPKVVEGIKGNAFLFNGEYDELYLHNIPNFEWMDSFSGSIWIQTSKRDSAKTQTIMGTSGDKNNFWRGWDFYLDGSNRLNARLIHSLPHNYIHVRSKDSIKTNEWNHVAFTYTGSSKAKDLNLFINGEEADSEIVFDNLYKSIKTIRSGDHSAYHAPVRVAKSYRGFTGENGIFLGKIDEILLFNRGLSPIEIKRLASLQNETNTPTVDKKYWIQQSDAVQNLEKELRTLRADWLTTMEPVMEVMVMEEMPTKRKAYLYDRGNYDQPTQEVEANTLSILPEFSDDLPKNRLGLSKWLFSKEHPLTARVTVNRYWQLLFGKGLVDTPTDFGVQGSLPSHPELLDWLAISFMDSDWDVRALLKKMVMSHTYRQSSKVSEELWQNDPENIYLARSNTYRLPAELIRDNALAASGLLVPTVGGKSVKPYQPADLWIEKTSFSHELMRYKETKGDSLYRRSLYTFVRRTQPHPAMIAFDAPSREVCTISRENTNTPLQALVLLNDKQFVEASRILAERIQKEAGDTLDKQITHAFRLATSRRPKKEELQLLIEFYDQQKKRFQKNPSEATKLLSVGEKIVDNSLDMTKTAALTMVTNTLLNHDEAYTKR</sequence>
<protein>
    <submittedName>
        <fullName evidence="5">DUF1553 domain-containing protein</fullName>
    </submittedName>
</protein>
<feature type="coiled-coil region" evidence="1">
    <location>
        <begin position="387"/>
        <end position="421"/>
    </location>
</feature>
<dbReference type="Pfam" id="PF07583">
    <property type="entry name" value="PSCyt2"/>
    <property type="match status" value="1"/>
</dbReference>